<comment type="caution">
    <text evidence="2">The sequence shown here is derived from an EMBL/GenBank/DDBJ whole genome shotgun (WGS) entry which is preliminary data.</text>
</comment>
<dbReference type="Proteomes" id="UP000611796">
    <property type="component" value="Unassembled WGS sequence"/>
</dbReference>
<accession>A0ABR7K1S0</accession>
<gene>
    <name evidence="2" type="ORF">H8891_04510</name>
</gene>
<keyword evidence="1" id="KW-0472">Membrane</keyword>
<dbReference type="EMBL" id="JACRWD010000001">
    <property type="protein sequence ID" value="MBC6003055.1"/>
    <property type="molecule type" value="Genomic_DNA"/>
</dbReference>
<feature type="transmembrane region" description="Helical" evidence="1">
    <location>
        <begin position="36"/>
        <end position="58"/>
    </location>
</feature>
<keyword evidence="1" id="KW-0812">Transmembrane</keyword>
<protein>
    <submittedName>
        <fullName evidence="2">Uncharacterized protein</fullName>
    </submittedName>
</protein>
<keyword evidence="1" id="KW-1133">Transmembrane helix</keyword>
<dbReference type="RefSeq" id="WP_187005373.1">
    <property type="nucleotide sequence ID" value="NZ_JACRWD010000001.1"/>
</dbReference>
<evidence type="ECO:0000313" key="2">
    <source>
        <dbReference type="EMBL" id="MBC6003055.1"/>
    </source>
</evidence>
<name>A0ABR7K1S0_9FIRM</name>
<organism evidence="2 3">
    <name type="scientific">Paeniclostridium hominis</name>
    <dbReference type="NCBI Taxonomy" id="2764329"/>
    <lineage>
        <taxon>Bacteria</taxon>
        <taxon>Bacillati</taxon>
        <taxon>Bacillota</taxon>
        <taxon>Clostridia</taxon>
        <taxon>Peptostreptococcales</taxon>
        <taxon>Peptostreptococcaceae</taxon>
        <taxon>Paeniclostridium</taxon>
    </lineage>
</organism>
<proteinExistence type="predicted"/>
<reference evidence="2 3" key="1">
    <citation type="submission" date="2020-08" db="EMBL/GenBank/DDBJ databases">
        <authorList>
            <person name="Liu C."/>
            <person name="Sun Q."/>
        </authorList>
    </citation>
    <scope>NUCLEOTIDE SEQUENCE [LARGE SCALE GENOMIC DNA]</scope>
    <source>
        <strain evidence="2 3">NSJ-45</strain>
    </source>
</reference>
<keyword evidence="3" id="KW-1185">Reference proteome</keyword>
<feature type="transmembrane region" description="Helical" evidence="1">
    <location>
        <begin position="6"/>
        <end position="24"/>
    </location>
</feature>
<evidence type="ECO:0000256" key="1">
    <source>
        <dbReference type="SAM" id="Phobius"/>
    </source>
</evidence>
<evidence type="ECO:0000313" key="3">
    <source>
        <dbReference type="Proteomes" id="UP000611796"/>
    </source>
</evidence>
<sequence>MSILHDIGDFCSVLGAIVVLFVFIKNFKNLTSIQKLGIASLLLGILIPASIDFTNGFISGFSSIANIL</sequence>